<evidence type="ECO:0000313" key="6">
    <source>
        <dbReference type="Proteomes" id="UP000070257"/>
    </source>
</evidence>
<evidence type="ECO:0000256" key="2">
    <source>
        <dbReference type="ARBA" id="ARBA00023004"/>
    </source>
</evidence>
<dbReference type="CDD" id="cd01335">
    <property type="entry name" value="Radical_SAM"/>
    <property type="match status" value="1"/>
</dbReference>
<evidence type="ECO:0000256" key="1">
    <source>
        <dbReference type="ARBA" id="ARBA00022723"/>
    </source>
</evidence>
<dbReference type="GO" id="GO:0046872">
    <property type="term" value="F:metal ion binding"/>
    <property type="evidence" value="ECO:0007669"/>
    <property type="project" value="UniProtKB-KW"/>
</dbReference>
<proteinExistence type="predicted"/>
<comment type="caution">
    <text evidence="5">The sequence shown here is derived from an EMBL/GenBank/DDBJ whole genome shotgun (WGS) entry which is preliminary data.</text>
</comment>
<evidence type="ECO:0000313" key="5">
    <source>
        <dbReference type="EMBL" id="KXA97290.1"/>
    </source>
</evidence>
<evidence type="ECO:0000256" key="3">
    <source>
        <dbReference type="ARBA" id="ARBA00023014"/>
    </source>
</evidence>
<keyword evidence="6" id="KW-1185">Reference proteome</keyword>
<organism evidence="5 6">
    <name type="scientific">candidate division MSBL1 archaeon SCGC-AAA259J03</name>
    <dbReference type="NCBI Taxonomy" id="1698269"/>
    <lineage>
        <taxon>Archaea</taxon>
        <taxon>Methanobacteriati</taxon>
        <taxon>Methanobacteriota</taxon>
        <taxon>candidate division MSBL1</taxon>
    </lineage>
</organism>
<dbReference type="InterPro" id="IPR007197">
    <property type="entry name" value="rSAM"/>
</dbReference>
<dbReference type="EMBL" id="LHXT01000058">
    <property type="protein sequence ID" value="KXA97290.1"/>
    <property type="molecule type" value="Genomic_DNA"/>
</dbReference>
<keyword evidence="1" id="KW-0479">Metal-binding</keyword>
<accession>A0A656YWA7</accession>
<reference evidence="5 6" key="1">
    <citation type="journal article" date="2016" name="Sci. Rep.">
        <title>Metabolic traits of an uncultured archaeal lineage -MSBL1- from brine pools of the Red Sea.</title>
        <authorList>
            <person name="Mwirichia R."/>
            <person name="Alam I."/>
            <person name="Rashid M."/>
            <person name="Vinu M."/>
            <person name="Ba-Alawi W."/>
            <person name="Anthony Kamau A."/>
            <person name="Kamanda Ngugi D."/>
            <person name="Goker M."/>
            <person name="Klenk H.P."/>
            <person name="Bajic V."/>
            <person name="Stingl U."/>
        </authorList>
    </citation>
    <scope>NUCLEOTIDE SEQUENCE [LARGE SCALE GENOMIC DNA]</scope>
    <source>
        <strain evidence="5">SCGC-AAA259J03</strain>
    </source>
</reference>
<evidence type="ECO:0000259" key="4">
    <source>
        <dbReference type="PROSITE" id="PS51918"/>
    </source>
</evidence>
<dbReference type="PANTHER" id="PTHR43432:SF3">
    <property type="entry name" value="SLR0285 PROTEIN"/>
    <property type="match status" value="1"/>
</dbReference>
<dbReference type="InterPro" id="IPR006638">
    <property type="entry name" value="Elp3/MiaA/NifB-like_rSAM"/>
</dbReference>
<dbReference type="Pfam" id="PF04055">
    <property type="entry name" value="Radical_SAM"/>
    <property type="match status" value="1"/>
</dbReference>
<keyword evidence="3" id="KW-0411">Iron-sulfur</keyword>
<dbReference type="PANTHER" id="PTHR43432">
    <property type="entry name" value="SLR0285 PROTEIN"/>
    <property type="match status" value="1"/>
</dbReference>
<protein>
    <submittedName>
        <fullName evidence="5">Radical SAM protein</fullName>
    </submittedName>
</protein>
<dbReference type="SMART" id="SM00729">
    <property type="entry name" value="Elp3"/>
    <property type="match status" value="1"/>
</dbReference>
<dbReference type="SFLD" id="SFLDG01084">
    <property type="entry name" value="Uncharacterised_Radical_SAM_Su"/>
    <property type="match status" value="1"/>
</dbReference>
<dbReference type="SUPFAM" id="SSF102114">
    <property type="entry name" value="Radical SAM enzymes"/>
    <property type="match status" value="1"/>
</dbReference>
<keyword evidence="2" id="KW-0408">Iron</keyword>
<dbReference type="PROSITE" id="PS51918">
    <property type="entry name" value="RADICAL_SAM"/>
    <property type="match status" value="1"/>
</dbReference>
<dbReference type="Gene3D" id="3.80.30.30">
    <property type="match status" value="1"/>
</dbReference>
<dbReference type="Proteomes" id="UP000070257">
    <property type="component" value="Unassembled WGS sequence"/>
</dbReference>
<dbReference type="InterPro" id="IPR040086">
    <property type="entry name" value="MJ0683-like"/>
</dbReference>
<name>A0A656YWA7_9EURY</name>
<dbReference type="GO" id="GO:0003824">
    <property type="term" value="F:catalytic activity"/>
    <property type="evidence" value="ECO:0007669"/>
    <property type="project" value="InterPro"/>
</dbReference>
<gene>
    <name evidence="5" type="ORF">AKJ39_03470</name>
</gene>
<sequence>MEVVNEFDPWGGELCTCPNKYSLNPYTGCGHRCIYCYATYIPNFFRPRRKKNLVERIERDLERIPPGSIISLSNSSDPYTPMDEEHQDTRNCLETMKGYNLRILLVTKSDLVLRDIDLLRDLKSAVTLTITALKKEVHRKLEPNAPSPHRRLEAMRELEKEGIPTGLRLDPIFPELTVKESGEIIEKAEEAGVRHVVTSTFKPRKDGWNRFRKAFPDTAERVKPLYFQSGEKIGNSWYLPEKIRKRVVEKVKEECLERGIDFATCREGFSEMRTAGSCDGSHLIEE</sequence>
<dbReference type="SFLD" id="SFLDS00029">
    <property type="entry name" value="Radical_SAM"/>
    <property type="match status" value="1"/>
</dbReference>
<dbReference type="InterPro" id="IPR058240">
    <property type="entry name" value="rSAM_sf"/>
</dbReference>
<dbReference type="GO" id="GO:0051536">
    <property type="term" value="F:iron-sulfur cluster binding"/>
    <property type="evidence" value="ECO:0007669"/>
    <property type="project" value="UniProtKB-KW"/>
</dbReference>
<dbReference type="AlphaFoldDB" id="A0A656YWA7"/>
<feature type="domain" description="Radical SAM core" evidence="4">
    <location>
        <begin position="15"/>
        <end position="240"/>
    </location>
</feature>